<feature type="compositionally biased region" description="Low complexity" evidence="1">
    <location>
        <begin position="228"/>
        <end position="248"/>
    </location>
</feature>
<dbReference type="OrthoDB" id="2331100at2759"/>
<feature type="region of interest" description="Disordered" evidence="1">
    <location>
        <begin position="228"/>
        <end position="261"/>
    </location>
</feature>
<sequence length="261" mass="26637">MPHQSVFSLFCLLTFLSIITICTAQTGGIQTVAVGQNNFTFTPDTIFAPVGSVVQFQFYPRNHSVVQGDFDDPCQPKASGNGFYSGYQVVGSGVAPEVFSVTISDTGPIFFYCSQPFATHCQVGMVGVINPSTAGDPPQSLAEYRAASETTNSSSTPAQVQGGIFEVPAPPSNSTSTSAVPPASSTTSTNTYLIGVTLGPAGSGAPTATPTSESTGAVSSASSSANISASSTVSYGGPGACPASSASATKKRWMGDDIRMH</sequence>
<keyword evidence="4" id="KW-1185">Reference proteome</keyword>
<dbReference type="PANTHER" id="PTHR34883">
    <property type="entry name" value="SERINE-RICH PROTEIN, PUTATIVE-RELATED-RELATED"/>
    <property type="match status" value="1"/>
</dbReference>
<feature type="region of interest" description="Disordered" evidence="1">
    <location>
        <begin position="168"/>
        <end position="187"/>
    </location>
</feature>
<reference evidence="3" key="1">
    <citation type="journal article" date="2020" name="Stud. Mycol.">
        <title>101 Dothideomycetes genomes: a test case for predicting lifestyles and emergence of pathogens.</title>
        <authorList>
            <person name="Haridas S."/>
            <person name="Albert R."/>
            <person name="Binder M."/>
            <person name="Bloem J."/>
            <person name="Labutti K."/>
            <person name="Salamov A."/>
            <person name="Andreopoulos B."/>
            <person name="Baker S."/>
            <person name="Barry K."/>
            <person name="Bills G."/>
            <person name="Bluhm B."/>
            <person name="Cannon C."/>
            <person name="Castanera R."/>
            <person name="Culley D."/>
            <person name="Daum C."/>
            <person name="Ezra D."/>
            <person name="Gonzalez J."/>
            <person name="Henrissat B."/>
            <person name="Kuo A."/>
            <person name="Liang C."/>
            <person name="Lipzen A."/>
            <person name="Lutzoni F."/>
            <person name="Magnuson J."/>
            <person name="Mondo S."/>
            <person name="Nolan M."/>
            <person name="Ohm R."/>
            <person name="Pangilinan J."/>
            <person name="Park H.-J."/>
            <person name="Ramirez L."/>
            <person name="Alfaro M."/>
            <person name="Sun H."/>
            <person name="Tritt A."/>
            <person name="Yoshinaga Y."/>
            <person name="Zwiers L.-H."/>
            <person name="Turgeon B."/>
            <person name="Goodwin S."/>
            <person name="Spatafora J."/>
            <person name="Crous P."/>
            <person name="Grigoriev I."/>
        </authorList>
    </citation>
    <scope>NUCLEOTIDE SEQUENCE</scope>
    <source>
        <strain evidence="3">Tuck. ex Michener</strain>
    </source>
</reference>
<feature type="signal peptide" evidence="2">
    <location>
        <begin position="1"/>
        <end position="24"/>
    </location>
</feature>
<proteinExistence type="predicted"/>
<evidence type="ECO:0000256" key="2">
    <source>
        <dbReference type="SAM" id="SignalP"/>
    </source>
</evidence>
<dbReference type="CDD" id="cd00920">
    <property type="entry name" value="Cupredoxin"/>
    <property type="match status" value="1"/>
</dbReference>
<organism evidence="3 4">
    <name type="scientific">Viridothelium virens</name>
    <name type="common">Speckled blister lichen</name>
    <name type="synonym">Trypethelium virens</name>
    <dbReference type="NCBI Taxonomy" id="1048519"/>
    <lineage>
        <taxon>Eukaryota</taxon>
        <taxon>Fungi</taxon>
        <taxon>Dikarya</taxon>
        <taxon>Ascomycota</taxon>
        <taxon>Pezizomycotina</taxon>
        <taxon>Dothideomycetes</taxon>
        <taxon>Dothideomycetes incertae sedis</taxon>
        <taxon>Trypetheliales</taxon>
        <taxon>Trypetheliaceae</taxon>
        <taxon>Viridothelium</taxon>
    </lineage>
</organism>
<dbReference type="Proteomes" id="UP000800092">
    <property type="component" value="Unassembled WGS sequence"/>
</dbReference>
<dbReference type="AlphaFoldDB" id="A0A6A6HJE1"/>
<evidence type="ECO:0000313" key="3">
    <source>
        <dbReference type="EMBL" id="KAF2237580.1"/>
    </source>
</evidence>
<protein>
    <submittedName>
        <fullName evidence="3">Cupredoxin</fullName>
    </submittedName>
</protein>
<dbReference type="PANTHER" id="PTHR34883:SF15">
    <property type="entry name" value="EXTRACELLULAR SERINE-RICH PROTEIN"/>
    <property type="match status" value="1"/>
</dbReference>
<evidence type="ECO:0000313" key="4">
    <source>
        <dbReference type="Proteomes" id="UP000800092"/>
    </source>
</evidence>
<dbReference type="Gene3D" id="2.60.40.420">
    <property type="entry name" value="Cupredoxins - blue copper proteins"/>
    <property type="match status" value="1"/>
</dbReference>
<feature type="compositionally biased region" description="Low complexity" evidence="1">
    <location>
        <begin position="172"/>
        <end position="187"/>
    </location>
</feature>
<name>A0A6A6HJE1_VIRVR</name>
<keyword evidence="2" id="KW-0732">Signal</keyword>
<evidence type="ECO:0000256" key="1">
    <source>
        <dbReference type="SAM" id="MobiDB-lite"/>
    </source>
</evidence>
<gene>
    <name evidence="3" type="ORF">EV356DRAFT_564577</name>
</gene>
<feature type="chain" id="PRO_5025644898" evidence="2">
    <location>
        <begin position="25"/>
        <end position="261"/>
    </location>
</feature>
<dbReference type="InterPro" id="IPR008972">
    <property type="entry name" value="Cupredoxin"/>
</dbReference>
<accession>A0A6A6HJE1</accession>
<dbReference type="EMBL" id="ML991779">
    <property type="protein sequence ID" value="KAF2237580.1"/>
    <property type="molecule type" value="Genomic_DNA"/>
</dbReference>
<dbReference type="SUPFAM" id="SSF49503">
    <property type="entry name" value="Cupredoxins"/>
    <property type="match status" value="1"/>
</dbReference>
<dbReference type="InterPro" id="IPR052953">
    <property type="entry name" value="Ser-rich/MCO-related"/>
</dbReference>